<accession>A0A1G7QMU9</accession>
<organism evidence="2 3">
    <name type="scientific">Ectopseudomonas alcaliphila</name>
    <dbReference type="NCBI Taxonomy" id="101564"/>
    <lineage>
        <taxon>Bacteria</taxon>
        <taxon>Pseudomonadati</taxon>
        <taxon>Pseudomonadota</taxon>
        <taxon>Gammaproteobacteria</taxon>
        <taxon>Pseudomonadales</taxon>
        <taxon>Pseudomonadaceae</taxon>
        <taxon>Ectopseudomonas</taxon>
    </lineage>
</organism>
<evidence type="ECO:0008006" key="4">
    <source>
        <dbReference type="Google" id="ProtNLM"/>
    </source>
</evidence>
<dbReference type="Proteomes" id="UP000182413">
    <property type="component" value="Unassembled WGS sequence"/>
</dbReference>
<dbReference type="AlphaFoldDB" id="A0A1G7QMU9"/>
<feature type="signal peptide" evidence="1">
    <location>
        <begin position="1"/>
        <end position="24"/>
    </location>
</feature>
<dbReference type="EMBL" id="FNAE01000023">
    <property type="protein sequence ID" value="SDF99835.1"/>
    <property type="molecule type" value="Genomic_DNA"/>
</dbReference>
<proteinExistence type="predicted"/>
<feature type="chain" id="PRO_5010314397" description="Lipoprotein" evidence="1">
    <location>
        <begin position="25"/>
        <end position="193"/>
    </location>
</feature>
<dbReference type="PROSITE" id="PS51257">
    <property type="entry name" value="PROKAR_LIPOPROTEIN"/>
    <property type="match status" value="1"/>
</dbReference>
<protein>
    <recommendedName>
        <fullName evidence="4">Lipoprotein</fullName>
    </recommendedName>
</protein>
<evidence type="ECO:0000313" key="2">
    <source>
        <dbReference type="EMBL" id="SDF99835.1"/>
    </source>
</evidence>
<keyword evidence="1" id="KW-0732">Signal</keyword>
<name>A0A1G7QMU9_9GAMM</name>
<evidence type="ECO:0000256" key="1">
    <source>
        <dbReference type="SAM" id="SignalP"/>
    </source>
</evidence>
<gene>
    <name evidence="2" type="ORF">SAMN05216575_1231</name>
</gene>
<reference evidence="2 3" key="1">
    <citation type="submission" date="2016-10" db="EMBL/GenBank/DDBJ databases">
        <authorList>
            <person name="de Groot N.N."/>
        </authorList>
    </citation>
    <scope>NUCLEOTIDE SEQUENCE [LARGE SCALE GENOMIC DNA]</scope>
    <source>
        <strain evidence="2 3">JCM 10630</strain>
    </source>
</reference>
<evidence type="ECO:0000313" key="3">
    <source>
        <dbReference type="Proteomes" id="UP000182413"/>
    </source>
</evidence>
<sequence length="193" mass="21482">MHSLFRLSLIILIPLFLASCTTTGQGVDENLLQVPTGKGLVLFSTGAERPSSLHSTYLTLVEGNSRKSYDKVIIILNNPFTASHFKDSHGQVRTLALPPGEYFLVPSSVNPYFIMITAPVYRFMVTEKEVTYIGNFHLGDNQLIWSPTKLQRDTEFFIEKNSAMSGADIKIQKAEIVSNVADFKIKGTIWGIP</sequence>